<proteinExistence type="predicted"/>
<evidence type="ECO:0000313" key="2">
    <source>
        <dbReference type="Proteomes" id="UP000887013"/>
    </source>
</evidence>
<dbReference type="Proteomes" id="UP000887013">
    <property type="component" value="Unassembled WGS sequence"/>
</dbReference>
<protein>
    <submittedName>
        <fullName evidence="1">Uncharacterized protein</fullName>
    </submittedName>
</protein>
<reference evidence="1" key="1">
    <citation type="submission" date="2020-08" db="EMBL/GenBank/DDBJ databases">
        <title>Multicomponent nature underlies the extraordinary mechanical properties of spider dragline silk.</title>
        <authorList>
            <person name="Kono N."/>
            <person name="Nakamura H."/>
            <person name="Mori M."/>
            <person name="Yoshida Y."/>
            <person name="Ohtoshi R."/>
            <person name="Malay A.D."/>
            <person name="Moran D.A.P."/>
            <person name="Tomita M."/>
            <person name="Numata K."/>
            <person name="Arakawa K."/>
        </authorList>
    </citation>
    <scope>NUCLEOTIDE SEQUENCE</scope>
</reference>
<keyword evidence="2" id="KW-1185">Reference proteome</keyword>
<name>A0A8X6Q8S0_NEPPI</name>
<gene>
    <name evidence="1" type="ORF">NPIL_171231</name>
</gene>
<dbReference type="AlphaFoldDB" id="A0A8X6Q8S0"/>
<sequence length="80" mass="8902">MRIKSLVSSSLKELGTPLRKAVEFPLSSSKVALPSQLCQNDKAAKSAAYIQTIRRSSFEDCNSLRIVFKNVLPLSFDSKR</sequence>
<organism evidence="1 2">
    <name type="scientific">Nephila pilipes</name>
    <name type="common">Giant wood spider</name>
    <name type="synonym">Nephila maculata</name>
    <dbReference type="NCBI Taxonomy" id="299642"/>
    <lineage>
        <taxon>Eukaryota</taxon>
        <taxon>Metazoa</taxon>
        <taxon>Ecdysozoa</taxon>
        <taxon>Arthropoda</taxon>
        <taxon>Chelicerata</taxon>
        <taxon>Arachnida</taxon>
        <taxon>Araneae</taxon>
        <taxon>Araneomorphae</taxon>
        <taxon>Entelegynae</taxon>
        <taxon>Araneoidea</taxon>
        <taxon>Nephilidae</taxon>
        <taxon>Nephila</taxon>
    </lineage>
</organism>
<dbReference type="EMBL" id="BMAW01076405">
    <property type="protein sequence ID" value="GFU01382.1"/>
    <property type="molecule type" value="Genomic_DNA"/>
</dbReference>
<comment type="caution">
    <text evidence="1">The sequence shown here is derived from an EMBL/GenBank/DDBJ whole genome shotgun (WGS) entry which is preliminary data.</text>
</comment>
<accession>A0A8X6Q8S0</accession>
<evidence type="ECO:0000313" key="1">
    <source>
        <dbReference type="EMBL" id="GFU01382.1"/>
    </source>
</evidence>